<feature type="region of interest" description="Disordered" evidence="1">
    <location>
        <begin position="1"/>
        <end position="20"/>
    </location>
</feature>
<feature type="compositionally biased region" description="Basic residues" evidence="1">
    <location>
        <begin position="64"/>
        <end position="73"/>
    </location>
</feature>
<reference evidence="2 3" key="1">
    <citation type="submission" date="2019-03" db="EMBL/GenBank/DDBJ databases">
        <title>First draft genome of Liparis tanakae, snailfish: a comprehensive survey of snailfish specific genes.</title>
        <authorList>
            <person name="Kim W."/>
            <person name="Song I."/>
            <person name="Jeong J.-H."/>
            <person name="Kim D."/>
            <person name="Kim S."/>
            <person name="Ryu S."/>
            <person name="Song J.Y."/>
            <person name="Lee S.K."/>
        </authorList>
    </citation>
    <scope>NUCLEOTIDE SEQUENCE [LARGE SCALE GENOMIC DNA]</scope>
    <source>
        <tissue evidence="2">Muscle</tissue>
    </source>
</reference>
<dbReference type="Proteomes" id="UP000314294">
    <property type="component" value="Unassembled WGS sequence"/>
</dbReference>
<protein>
    <submittedName>
        <fullName evidence="2">Uncharacterized protein</fullName>
    </submittedName>
</protein>
<keyword evidence="3" id="KW-1185">Reference proteome</keyword>
<evidence type="ECO:0000256" key="1">
    <source>
        <dbReference type="SAM" id="MobiDB-lite"/>
    </source>
</evidence>
<accession>A0A4Z2GYZ2</accession>
<evidence type="ECO:0000313" key="3">
    <source>
        <dbReference type="Proteomes" id="UP000314294"/>
    </source>
</evidence>
<sequence length="136" mass="14538">MGTGGRRGNSSHLLADTTASEGLVDLVPLKSLWESASSSEASSTTRRPPPVRRAVLPKEGSVPRLKKTHKKATERRETKRSVSEGSRRGLDATRVLLNAHSCALGVRELTSRPMASEASVASSSSLCSFLRAARAR</sequence>
<feature type="compositionally biased region" description="Polar residues" evidence="1">
    <location>
        <begin position="8"/>
        <end position="20"/>
    </location>
</feature>
<feature type="compositionally biased region" description="Low complexity" evidence="1">
    <location>
        <begin position="35"/>
        <end position="46"/>
    </location>
</feature>
<gene>
    <name evidence="2" type="ORF">EYF80_031817</name>
</gene>
<evidence type="ECO:0000313" key="2">
    <source>
        <dbReference type="EMBL" id="TNN57993.1"/>
    </source>
</evidence>
<proteinExistence type="predicted"/>
<name>A0A4Z2GYZ2_9TELE</name>
<dbReference type="EMBL" id="SRLO01000392">
    <property type="protein sequence ID" value="TNN57993.1"/>
    <property type="molecule type" value="Genomic_DNA"/>
</dbReference>
<dbReference type="AlphaFoldDB" id="A0A4Z2GYZ2"/>
<organism evidence="2 3">
    <name type="scientific">Liparis tanakae</name>
    <name type="common">Tanaka's snailfish</name>
    <dbReference type="NCBI Taxonomy" id="230148"/>
    <lineage>
        <taxon>Eukaryota</taxon>
        <taxon>Metazoa</taxon>
        <taxon>Chordata</taxon>
        <taxon>Craniata</taxon>
        <taxon>Vertebrata</taxon>
        <taxon>Euteleostomi</taxon>
        <taxon>Actinopterygii</taxon>
        <taxon>Neopterygii</taxon>
        <taxon>Teleostei</taxon>
        <taxon>Neoteleostei</taxon>
        <taxon>Acanthomorphata</taxon>
        <taxon>Eupercaria</taxon>
        <taxon>Perciformes</taxon>
        <taxon>Cottioidei</taxon>
        <taxon>Cottales</taxon>
        <taxon>Liparidae</taxon>
        <taxon>Liparis</taxon>
    </lineage>
</organism>
<comment type="caution">
    <text evidence="2">The sequence shown here is derived from an EMBL/GenBank/DDBJ whole genome shotgun (WGS) entry which is preliminary data.</text>
</comment>
<feature type="region of interest" description="Disordered" evidence="1">
    <location>
        <begin position="35"/>
        <end position="90"/>
    </location>
</feature>
<feature type="compositionally biased region" description="Basic and acidic residues" evidence="1">
    <location>
        <begin position="74"/>
        <end position="90"/>
    </location>
</feature>